<sequence>MDALMDFVEQLKGHRRLMVIATPSDSTPQYVQQREENELHFCDLALRKVTMATILSSGSDTTLTLHHYQIDSEPQITSLPEKFTDPDLISQLIKECGMSSKDFSMTMTDYDPKLNIAFHVPPPSSALMDYVDTFPS</sequence>
<dbReference type="Ensembl" id="ENSHHUT00000014254.1">
    <property type="protein sequence ID" value="ENSHHUP00000013806.1"/>
    <property type="gene ID" value="ENSHHUG00000008505.1"/>
</dbReference>
<keyword evidence="4" id="KW-1185">Reference proteome</keyword>
<dbReference type="STRING" id="62062.ENSHHUP00000013806"/>
<feature type="domain" description="DUF4174" evidence="2">
    <location>
        <begin position="8"/>
        <end position="135"/>
    </location>
</feature>
<dbReference type="GO" id="GO:0005604">
    <property type="term" value="C:basement membrane"/>
    <property type="evidence" value="ECO:0007669"/>
    <property type="project" value="TreeGrafter"/>
</dbReference>
<organism evidence="3 4">
    <name type="scientific">Hucho hucho</name>
    <name type="common">huchen</name>
    <dbReference type="NCBI Taxonomy" id="62062"/>
    <lineage>
        <taxon>Eukaryota</taxon>
        <taxon>Metazoa</taxon>
        <taxon>Chordata</taxon>
        <taxon>Craniata</taxon>
        <taxon>Vertebrata</taxon>
        <taxon>Euteleostomi</taxon>
        <taxon>Actinopterygii</taxon>
        <taxon>Neopterygii</taxon>
        <taxon>Teleostei</taxon>
        <taxon>Protacanthopterygii</taxon>
        <taxon>Salmoniformes</taxon>
        <taxon>Salmonidae</taxon>
        <taxon>Salmoninae</taxon>
        <taxon>Hucho</taxon>
    </lineage>
</organism>
<dbReference type="Pfam" id="PF13778">
    <property type="entry name" value="DUF4174"/>
    <property type="match status" value="1"/>
</dbReference>
<accession>A0A4W5KP77</accession>
<evidence type="ECO:0000313" key="4">
    <source>
        <dbReference type="Proteomes" id="UP000314982"/>
    </source>
</evidence>
<keyword evidence="1" id="KW-0732">Signal</keyword>
<reference evidence="3" key="3">
    <citation type="submission" date="2025-09" db="UniProtKB">
        <authorList>
            <consortium name="Ensembl"/>
        </authorList>
    </citation>
    <scope>IDENTIFICATION</scope>
</reference>
<dbReference type="InterPro" id="IPR025232">
    <property type="entry name" value="DUF4174"/>
</dbReference>
<evidence type="ECO:0000256" key="1">
    <source>
        <dbReference type="ARBA" id="ARBA00022729"/>
    </source>
</evidence>
<dbReference type="PANTHER" id="PTHR46792:SF1">
    <property type="entry name" value="COILED-COIL DOMAIN-CONTAINING 80-LIKE 2"/>
    <property type="match status" value="1"/>
</dbReference>
<protein>
    <recommendedName>
        <fullName evidence="2">DUF4174 domain-containing protein</fullName>
    </recommendedName>
</protein>
<reference evidence="4" key="1">
    <citation type="submission" date="2018-06" db="EMBL/GenBank/DDBJ databases">
        <title>Genome assembly of Danube salmon.</title>
        <authorList>
            <person name="Macqueen D.J."/>
            <person name="Gundappa M.K."/>
        </authorList>
    </citation>
    <scope>NUCLEOTIDE SEQUENCE [LARGE SCALE GENOMIC DNA]</scope>
</reference>
<evidence type="ECO:0000313" key="3">
    <source>
        <dbReference type="Ensembl" id="ENSHHUP00000013806.1"/>
    </source>
</evidence>
<evidence type="ECO:0000259" key="2">
    <source>
        <dbReference type="Pfam" id="PF13778"/>
    </source>
</evidence>
<dbReference type="Proteomes" id="UP000314982">
    <property type="component" value="Unassembled WGS sequence"/>
</dbReference>
<proteinExistence type="predicted"/>
<dbReference type="GO" id="GO:0030198">
    <property type="term" value="P:extracellular matrix organization"/>
    <property type="evidence" value="ECO:0007669"/>
    <property type="project" value="TreeGrafter"/>
</dbReference>
<name>A0A4W5KP77_9TELE</name>
<dbReference type="PANTHER" id="PTHR46792">
    <property type="entry name" value="COILED-COIL DOMAIN-CONTAINING PROTEIN 80"/>
    <property type="match status" value="1"/>
</dbReference>
<reference evidence="3" key="2">
    <citation type="submission" date="2025-08" db="UniProtKB">
        <authorList>
            <consortium name="Ensembl"/>
        </authorList>
    </citation>
    <scope>IDENTIFICATION</scope>
</reference>
<dbReference type="GeneTree" id="ENSGT00970000198326"/>
<dbReference type="AlphaFoldDB" id="A0A4W5KP77"/>
<dbReference type="GO" id="GO:0010811">
    <property type="term" value="P:positive regulation of cell-substrate adhesion"/>
    <property type="evidence" value="ECO:0007669"/>
    <property type="project" value="TreeGrafter"/>
</dbReference>